<dbReference type="Proteomes" id="UP000294360">
    <property type="component" value="Chromosome"/>
</dbReference>
<protein>
    <submittedName>
        <fullName evidence="2">Uncharacterized protein</fullName>
    </submittedName>
</protein>
<sequence length="65" mass="7386">MPVTWNYSPLITLVNDALERLKPVRVADHLMAFSSQRLRRGFRRGGCNASCQRRSKKLSASNPLN</sequence>
<accession>A0A4U8Z5T8</accession>
<dbReference type="AlphaFoldDB" id="A0A4U8Z5T8"/>
<dbReference type="EMBL" id="LR536450">
    <property type="protein sequence ID" value="VFU10938.1"/>
    <property type="molecule type" value="Genomic_DNA"/>
</dbReference>
<evidence type="ECO:0000313" key="2">
    <source>
        <dbReference type="EMBL" id="VFU10938.1"/>
    </source>
</evidence>
<reference evidence="2 3" key="1">
    <citation type="submission" date="2019-03" db="EMBL/GenBank/DDBJ databases">
        <authorList>
            <person name="Kox A.R. M."/>
        </authorList>
    </citation>
    <scope>NUCLEOTIDE SEQUENCE [LARGE SCALE GENOMIC DNA]</scope>
    <source>
        <strain evidence="2">MTUNDRAET4 annotated genome</strain>
    </source>
</reference>
<dbReference type="KEGG" id="mtun:MTUNDRAET4_4057"/>
<name>A0A4U8Z5T8_METTU</name>
<feature type="region of interest" description="Disordered" evidence="1">
    <location>
        <begin position="46"/>
        <end position="65"/>
    </location>
</feature>
<evidence type="ECO:0000256" key="1">
    <source>
        <dbReference type="SAM" id="MobiDB-lite"/>
    </source>
</evidence>
<gene>
    <name evidence="2" type="ORF">MTUNDRAET4_4057</name>
</gene>
<evidence type="ECO:0000313" key="3">
    <source>
        <dbReference type="Proteomes" id="UP000294360"/>
    </source>
</evidence>
<organism evidence="2 3">
    <name type="scientific">Methylocella tundrae</name>
    <dbReference type="NCBI Taxonomy" id="227605"/>
    <lineage>
        <taxon>Bacteria</taxon>
        <taxon>Pseudomonadati</taxon>
        <taxon>Pseudomonadota</taxon>
        <taxon>Alphaproteobacteria</taxon>
        <taxon>Hyphomicrobiales</taxon>
        <taxon>Beijerinckiaceae</taxon>
        <taxon>Methylocella</taxon>
    </lineage>
</organism>
<proteinExistence type="predicted"/>